<name>A0A0F7SSZ0_PHARH</name>
<feature type="compositionally biased region" description="Gly residues" evidence="1">
    <location>
        <begin position="480"/>
        <end position="493"/>
    </location>
</feature>
<feature type="compositionally biased region" description="Basic and acidic residues" evidence="1">
    <location>
        <begin position="258"/>
        <end position="275"/>
    </location>
</feature>
<evidence type="ECO:0000256" key="1">
    <source>
        <dbReference type="SAM" id="MobiDB-lite"/>
    </source>
</evidence>
<feature type="compositionally biased region" description="Basic and acidic residues" evidence="1">
    <location>
        <begin position="499"/>
        <end position="509"/>
    </location>
</feature>
<organism evidence="2">
    <name type="scientific">Phaffia rhodozyma</name>
    <name type="common">Yeast</name>
    <name type="synonym">Xanthophyllomyces dendrorhous</name>
    <dbReference type="NCBI Taxonomy" id="264483"/>
    <lineage>
        <taxon>Eukaryota</taxon>
        <taxon>Fungi</taxon>
        <taxon>Dikarya</taxon>
        <taxon>Basidiomycota</taxon>
        <taxon>Agaricomycotina</taxon>
        <taxon>Tremellomycetes</taxon>
        <taxon>Cystofilobasidiales</taxon>
        <taxon>Mrakiaceae</taxon>
        <taxon>Phaffia</taxon>
    </lineage>
</organism>
<feature type="region of interest" description="Disordered" evidence="1">
    <location>
        <begin position="90"/>
        <end position="116"/>
    </location>
</feature>
<accession>A0A0F7SSZ0</accession>
<protein>
    <submittedName>
        <fullName evidence="2">Uncharacterized protein</fullName>
    </submittedName>
</protein>
<dbReference type="AlphaFoldDB" id="A0A0F7SSZ0"/>
<feature type="compositionally biased region" description="Basic residues" evidence="1">
    <location>
        <begin position="26"/>
        <end position="39"/>
    </location>
</feature>
<reference evidence="2" key="1">
    <citation type="submission" date="2014-08" db="EMBL/GenBank/DDBJ databases">
        <authorList>
            <person name="Sharma Rahul"/>
            <person name="Thines Marco"/>
        </authorList>
    </citation>
    <scope>NUCLEOTIDE SEQUENCE</scope>
</reference>
<dbReference type="EMBL" id="LN483166">
    <property type="protein sequence ID" value="CED84581.1"/>
    <property type="molecule type" value="Genomic_DNA"/>
</dbReference>
<feature type="region of interest" description="Disordered" evidence="1">
    <location>
        <begin position="475"/>
        <end position="509"/>
    </location>
</feature>
<feature type="region of interest" description="Disordered" evidence="1">
    <location>
        <begin position="1"/>
        <end position="55"/>
    </location>
</feature>
<feature type="region of interest" description="Disordered" evidence="1">
    <location>
        <begin position="224"/>
        <end position="277"/>
    </location>
</feature>
<feature type="compositionally biased region" description="Basic and acidic residues" evidence="1">
    <location>
        <begin position="224"/>
        <end position="233"/>
    </location>
</feature>
<proteinExistence type="predicted"/>
<feature type="region of interest" description="Disordered" evidence="1">
    <location>
        <begin position="406"/>
        <end position="432"/>
    </location>
</feature>
<evidence type="ECO:0000313" key="2">
    <source>
        <dbReference type="EMBL" id="CED84581.1"/>
    </source>
</evidence>
<sequence length="647" mass="71200">MANSSELIDPSLQDHHHHQHFSQLHHNQHDHHVHPHHSHRLDVEEDEDDGIRDPSAVAGLVDGVVEDEEQQQQQHQGSPEDFHPHQEQNILHHQQQQQQQHHQHQHHLRQQHQREQLGASGLTQGRDLSNISEADIQSILTASQILQSIVPQSQAGPATTSRIPSPLLALRNHASPASGSSINRKRQYIELSDGNEADVDEIEDVDYLREEVKRLRMLLRERDASNKNGEEMGRSGSTGPGGNKAKKKDDGSIGMSSDFKRDETTGKRESTDRKGALNKAVRSKMRNLMGIADDAPLPDPVDPLLPQPLSMNGTPLARPNWNVGLKSIANKDWIEIVATQVINEGYQTLRSPESAPLHAVRIPEDDLDLEKARKAARTAFGNFVKKYAAQNDPLAKIKAVRDAKRGRRWARKDLKQRKRTKAATDPTFNSQYAQHPYPHVLRIDYMSSEYSSEGEGDGPGRAGLGPGVWDSVAGKSDLISGGGSTPGAGGISQGGEQDEASKAEKVLEVRTPRWRSGELNTIYAELDSIAAAQSKAIKGNFYTAPLLRRFKLNPLRDLPPPADPTSLTPFERWEFDPSWLDQSGQENERMRKRLGLAGGAGSSSVGMGLGGLGLGVGMSLGHGGDEIQMQSAGSMLDLEYPPDMQSS</sequence>
<feature type="compositionally biased region" description="Low complexity" evidence="1">
    <location>
        <begin position="90"/>
        <end position="100"/>
    </location>
</feature>
<feature type="compositionally biased region" description="Basic residues" evidence="1">
    <location>
        <begin position="101"/>
        <end position="111"/>
    </location>
</feature>
<feature type="compositionally biased region" description="Basic residues" evidence="1">
    <location>
        <begin position="406"/>
        <end position="421"/>
    </location>
</feature>